<evidence type="ECO:0000259" key="14">
    <source>
        <dbReference type="Pfam" id="PF20260"/>
    </source>
</evidence>
<dbReference type="SUPFAM" id="SSF88697">
    <property type="entry name" value="PUA domain-like"/>
    <property type="match status" value="1"/>
</dbReference>
<evidence type="ECO:0000256" key="8">
    <source>
        <dbReference type="ARBA" id="ARBA00022679"/>
    </source>
</evidence>
<sequence>MATTPRLFVQDDLGEGGMLTLPPDQSHYLVTVLRKEAGAPILVFNGRDGEWAAEIETPHKKYCAIALKERTREQAASPDLALLFAPVKKAPIDQIAQKATELGCSILQPVMTARTIVTRVKEDRLAANAIEAAEQSERLDVPDVRETAKLEAVIASWQESYPGRRLIFCDEAGDEDGERWGGAEGRAKPMLEALAPFADRPLPWAILIGPEGGFTPEERDLLRRQNFVMPVTLGPRILRADTAAFAAITLWQAALGDLSEGFTNR</sequence>
<keyword evidence="9 12" id="KW-0949">S-adenosyl-L-methionine</keyword>
<dbReference type="PIRSF" id="PIRSF015601">
    <property type="entry name" value="MTase_slr0722"/>
    <property type="match status" value="1"/>
</dbReference>
<dbReference type="NCBIfam" id="TIGR00046">
    <property type="entry name" value="RsmE family RNA methyltransferase"/>
    <property type="match status" value="1"/>
</dbReference>
<dbReference type="Gene3D" id="2.40.240.20">
    <property type="entry name" value="Hypothetical PUA domain-like, domain 1"/>
    <property type="match status" value="1"/>
</dbReference>
<evidence type="ECO:0000256" key="4">
    <source>
        <dbReference type="ARBA" id="ARBA00013673"/>
    </source>
</evidence>
<dbReference type="CDD" id="cd18084">
    <property type="entry name" value="RsmE-like"/>
    <property type="match status" value="1"/>
</dbReference>
<dbReference type="RefSeq" id="WP_155141582.1">
    <property type="nucleotide sequence ID" value="NZ_BMGZ01000003.1"/>
</dbReference>
<accession>A0A8J3A918</accession>
<dbReference type="InterPro" id="IPR046887">
    <property type="entry name" value="RsmE_PUA-like"/>
</dbReference>
<comment type="subcellular location">
    <subcellularLocation>
        <location evidence="1 12">Cytoplasm</location>
    </subcellularLocation>
</comment>
<evidence type="ECO:0000256" key="6">
    <source>
        <dbReference type="ARBA" id="ARBA00022552"/>
    </source>
</evidence>
<dbReference type="InterPro" id="IPR046886">
    <property type="entry name" value="RsmE_MTase_dom"/>
</dbReference>
<evidence type="ECO:0000256" key="12">
    <source>
        <dbReference type="PIRNR" id="PIRNR015601"/>
    </source>
</evidence>
<dbReference type="GO" id="GO:0070042">
    <property type="term" value="F:rRNA (uridine-N3-)-methyltransferase activity"/>
    <property type="evidence" value="ECO:0007669"/>
    <property type="project" value="TreeGrafter"/>
</dbReference>
<dbReference type="Pfam" id="PF20260">
    <property type="entry name" value="PUA_4"/>
    <property type="match status" value="1"/>
</dbReference>
<evidence type="ECO:0000313" key="17">
    <source>
        <dbReference type="Proteomes" id="UP000621856"/>
    </source>
</evidence>
<dbReference type="PANTHER" id="PTHR30027">
    <property type="entry name" value="RIBOSOMAL RNA SMALL SUBUNIT METHYLTRANSFERASE E"/>
    <property type="match status" value="1"/>
</dbReference>
<dbReference type="Gene3D" id="3.40.1280.10">
    <property type="match status" value="1"/>
</dbReference>
<comment type="caution">
    <text evidence="15">The sequence shown here is derived from an EMBL/GenBank/DDBJ whole genome shotgun (WGS) entry which is preliminary data.</text>
</comment>
<keyword evidence="7 12" id="KW-0489">Methyltransferase</keyword>
<evidence type="ECO:0000256" key="3">
    <source>
        <dbReference type="ARBA" id="ARBA00012328"/>
    </source>
</evidence>
<dbReference type="NCBIfam" id="NF008696">
    <property type="entry name" value="PRK11713.3-5"/>
    <property type="match status" value="1"/>
</dbReference>
<reference evidence="15" key="1">
    <citation type="journal article" date="2014" name="Int. J. Syst. Evol. Microbiol.">
        <title>Complete genome sequence of Corynebacterium casei LMG S-19264T (=DSM 44701T), isolated from a smear-ripened cheese.</title>
        <authorList>
            <consortium name="US DOE Joint Genome Institute (JGI-PGF)"/>
            <person name="Walter F."/>
            <person name="Albersmeier A."/>
            <person name="Kalinowski J."/>
            <person name="Ruckert C."/>
        </authorList>
    </citation>
    <scope>NUCLEOTIDE SEQUENCE</scope>
    <source>
        <strain evidence="15">CGMCC 1.14984</strain>
    </source>
</reference>
<dbReference type="GO" id="GO:0005737">
    <property type="term" value="C:cytoplasm"/>
    <property type="evidence" value="ECO:0007669"/>
    <property type="project" value="UniProtKB-SubCell"/>
</dbReference>
<evidence type="ECO:0000313" key="16">
    <source>
        <dbReference type="EMBL" id="NHK28989.1"/>
    </source>
</evidence>
<evidence type="ECO:0000256" key="9">
    <source>
        <dbReference type="ARBA" id="ARBA00022691"/>
    </source>
</evidence>
<dbReference type="Proteomes" id="UP000621856">
    <property type="component" value="Unassembled WGS sequence"/>
</dbReference>
<dbReference type="GO" id="GO:0070475">
    <property type="term" value="P:rRNA base methylation"/>
    <property type="evidence" value="ECO:0007669"/>
    <property type="project" value="TreeGrafter"/>
</dbReference>
<dbReference type="Proteomes" id="UP000818603">
    <property type="component" value="Unassembled WGS sequence"/>
</dbReference>
<proteinExistence type="inferred from homology"/>
<protein>
    <recommendedName>
        <fullName evidence="4 12">Ribosomal RNA small subunit methyltransferase E</fullName>
        <ecNumber evidence="3 12">2.1.1.193</ecNumber>
    </recommendedName>
</protein>
<evidence type="ECO:0000256" key="5">
    <source>
        <dbReference type="ARBA" id="ARBA00022490"/>
    </source>
</evidence>
<comment type="similarity">
    <text evidence="2 12">Belongs to the RNA methyltransferase RsmE family.</text>
</comment>
<keyword evidence="6 12" id="KW-0698">rRNA processing</keyword>
<dbReference type="EMBL" id="BMGZ01000003">
    <property type="protein sequence ID" value="GGI00651.1"/>
    <property type="molecule type" value="Genomic_DNA"/>
</dbReference>
<feature type="domain" description="Ribosomal RNA small subunit methyltransferase E PUA-like" evidence="14">
    <location>
        <begin position="21"/>
        <end position="65"/>
    </location>
</feature>
<evidence type="ECO:0000313" key="15">
    <source>
        <dbReference type="EMBL" id="GGI00651.1"/>
    </source>
</evidence>
<dbReference type="Pfam" id="PF04452">
    <property type="entry name" value="Methyltrans_RNA"/>
    <property type="match status" value="1"/>
</dbReference>
<dbReference type="InterPro" id="IPR029026">
    <property type="entry name" value="tRNA_m1G_MTases_N"/>
</dbReference>
<comment type="function">
    <text evidence="10 12">Specifically methylates the N3 position of the uracil ring of uridine 1498 (m3U1498) in 16S rRNA. Acts on the fully assembled 30S ribosomal subunit.</text>
</comment>
<evidence type="ECO:0000256" key="10">
    <source>
        <dbReference type="ARBA" id="ARBA00025699"/>
    </source>
</evidence>
<reference evidence="15" key="3">
    <citation type="submission" date="2020-09" db="EMBL/GenBank/DDBJ databases">
        <authorList>
            <person name="Sun Q."/>
            <person name="Zhou Y."/>
        </authorList>
    </citation>
    <scope>NUCLEOTIDE SEQUENCE</scope>
    <source>
        <strain evidence="15">CGMCC 1.14984</strain>
    </source>
</reference>
<dbReference type="EC" id="2.1.1.193" evidence="3 12"/>
<evidence type="ECO:0000313" key="18">
    <source>
        <dbReference type="Proteomes" id="UP000818603"/>
    </source>
</evidence>
<evidence type="ECO:0000259" key="13">
    <source>
        <dbReference type="Pfam" id="PF04452"/>
    </source>
</evidence>
<reference evidence="16 18" key="2">
    <citation type="submission" date="2020-02" db="EMBL/GenBank/DDBJ databases">
        <title>Genome sequence of Parvularcula flava strain NH6-79.</title>
        <authorList>
            <person name="Abdul Karim M.H."/>
            <person name="Lam M.Q."/>
            <person name="Chen S.J."/>
            <person name="Yahya A."/>
            <person name="Shahir S."/>
            <person name="Shamsir M.S."/>
            <person name="Chong C.S."/>
        </authorList>
    </citation>
    <scope>NUCLEOTIDE SEQUENCE [LARGE SCALE GENOMIC DNA]</scope>
    <source>
        <strain evidence="16 18">NH6-79</strain>
    </source>
</reference>
<comment type="catalytic activity">
    <reaction evidence="11 12">
        <text>uridine(1498) in 16S rRNA + S-adenosyl-L-methionine = N(3)-methyluridine(1498) in 16S rRNA + S-adenosyl-L-homocysteine + H(+)</text>
        <dbReference type="Rhea" id="RHEA:42920"/>
        <dbReference type="Rhea" id="RHEA-COMP:10283"/>
        <dbReference type="Rhea" id="RHEA-COMP:10284"/>
        <dbReference type="ChEBI" id="CHEBI:15378"/>
        <dbReference type="ChEBI" id="CHEBI:57856"/>
        <dbReference type="ChEBI" id="CHEBI:59789"/>
        <dbReference type="ChEBI" id="CHEBI:65315"/>
        <dbReference type="ChEBI" id="CHEBI:74502"/>
        <dbReference type="EC" id="2.1.1.193"/>
    </reaction>
</comment>
<feature type="domain" description="Ribosomal RNA small subunit methyltransferase E methyltransferase" evidence="13">
    <location>
        <begin position="78"/>
        <end position="252"/>
    </location>
</feature>
<organism evidence="15 17">
    <name type="scientific">Aquisalinus luteolus</name>
    <dbReference type="NCBI Taxonomy" id="1566827"/>
    <lineage>
        <taxon>Bacteria</taxon>
        <taxon>Pseudomonadati</taxon>
        <taxon>Pseudomonadota</taxon>
        <taxon>Alphaproteobacteria</taxon>
        <taxon>Parvularculales</taxon>
        <taxon>Parvularculaceae</taxon>
        <taxon>Aquisalinus</taxon>
    </lineage>
</organism>
<evidence type="ECO:0000256" key="2">
    <source>
        <dbReference type="ARBA" id="ARBA00005528"/>
    </source>
</evidence>
<keyword evidence="5 12" id="KW-0963">Cytoplasm</keyword>
<evidence type="ECO:0000256" key="7">
    <source>
        <dbReference type="ARBA" id="ARBA00022603"/>
    </source>
</evidence>
<dbReference type="AlphaFoldDB" id="A0A8J3A918"/>
<dbReference type="InterPro" id="IPR015947">
    <property type="entry name" value="PUA-like_sf"/>
</dbReference>
<name>A0A8J3A918_9PROT</name>
<dbReference type="InterPro" id="IPR006700">
    <property type="entry name" value="RsmE"/>
</dbReference>
<dbReference type="InterPro" id="IPR029028">
    <property type="entry name" value="Alpha/beta_knot_MTases"/>
</dbReference>
<keyword evidence="8 12" id="KW-0808">Transferase</keyword>
<dbReference type="EMBL" id="VCJR02000003">
    <property type="protein sequence ID" value="NHK28989.1"/>
    <property type="molecule type" value="Genomic_DNA"/>
</dbReference>
<keyword evidence="18" id="KW-1185">Reference proteome</keyword>
<dbReference type="SUPFAM" id="SSF75217">
    <property type="entry name" value="alpha/beta knot"/>
    <property type="match status" value="1"/>
</dbReference>
<gene>
    <name evidence="16" type="ORF">FF098_013785</name>
    <name evidence="15" type="ORF">GCM10011355_29450</name>
</gene>
<evidence type="ECO:0000256" key="1">
    <source>
        <dbReference type="ARBA" id="ARBA00004496"/>
    </source>
</evidence>
<dbReference type="PANTHER" id="PTHR30027:SF3">
    <property type="entry name" value="16S RRNA (URACIL(1498)-N(3))-METHYLTRANSFERASE"/>
    <property type="match status" value="1"/>
</dbReference>
<evidence type="ECO:0000256" key="11">
    <source>
        <dbReference type="ARBA" id="ARBA00047944"/>
    </source>
</evidence>